<evidence type="ECO:0000313" key="1">
    <source>
        <dbReference type="EMBL" id="RPB25644.1"/>
    </source>
</evidence>
<dbReference type="AlphaFoldDB" id="A0A3N4LRU9"/>
<organism evidence="1 2">
    <name type="scientific">Terfezia boudieri ATCC MYA-4762</name>
    <dbReference type="NCBI Taxonomy" id="1051890"/>
    <lineage>
        <taxon>Eukaryota</taxon>
        <taxon>Fungi</taxon>
        <taxon>Dikarya</taxon>
        <taxon>Ascomycota</taxon>
        <taxon>Pezizomycotina</taxon>
        <taxon>Pezizomycetes</taxon>
        <taxon>Pezizales</taxon>
        <taxon>Pezizaceae</taxon>
        <taxon>Terfezia</taxon>
    </lineage>
</organism>
<proteinExistence type="predicted"/>
<dbReference type="Gene3D" id="6.10.250.860">
    <property type="match status" value="1"/>
</dbReference>
<keyword evidence="2" id="KW-1185">Reference proteome</keyword>
<dbReference type="Proteomes" id="UP000267821">
    <property type="component" value="Unassembled WGS sequence"/>
</dbReference>
<dbReference type="OrthoDB" id="10259024at2759"/>
<evidence type="ECO:0000313" key="2">
    <source>
        <dbReference type="Proteomes" id="UP000267821"/>
    </source>
</evidence>
<dbReference type="InParanoid" id="A0A3N4LRU9"/>
<accession>A0A3N4LRU9</accession>
<dbReference type="EMBL" id="ML121537">
    <property type="protein sequence ID" value="RPB25644.1"/>
    <property type="molecule type" value="Genomic_DNA"/>
</dbReference>
<protein>
    <submittedName>
        <fullName evidence="1">Uncharacterized protein</fullName>
    </submittedName>
</protein>
<gene>
    <name evidence="1" type="ORF">L211DRAFT_875467</name>
</gene>
<name>A0A3N4LRU9_9PEZI</name>
<sequence length="58" mass="6841">MAEFQTRAYQDHQEEIHNKLISIMSGRLSAHIRNFPSINWESSPDHPKTYMETLVKEP</sequence>
<reference evidence="1 2" key="1">
    <citation type="journal article" date="2018" name="Nat. Ecol. Evol.">
        <title>Pezizomycetes genomes reveal the molecular basis of ectomycorrhizal truffle lifestyle.</title>
        <authorList>
            <person name="Murat C."/>
            <person name="Payen T."/>
            <person name="Noel B."/>
            <person name="Kuo A."/>
            <person name="Morin E."/>
            <person name="Chen J."/>
            <person name="Kohler A."/>
            <person name="Krizsan K."/>
            <person name="Balestrini R."/>
            <person name="Da Silva C."/>
            <person name="Montanini B."/>
            <person name="Hainaut M."/>
            <person name="Levati E."/>
            <person name="Barry K.W."/>
            <person name="Belfiori B."/>
            <person name="Cichocki N."/>
            <person name="Clum A."/>
            <person name="Dockter R.B."/>
            <person name="Fauchery L."/>
            <person name="Guy J."/>
            <person name="Iotti M."/>
            <person name="Le Tacon F."/>
            <person name="Lindquist E.A."/>
            <person name="Lipzen A."/>
            <person name="Malagnac F."/>
            <person name="Mello A."/>
            <person name="Molinier V."/>
            <person name="Miyauchi S."/>
            <person name="Poulain J."/>
            <person name="Riccioni C."/>
            <person name="Rubini A."/>
            <person name="Sitrit Y."/>
            <person name="Splivallo R."/>
            <person name="Traeger S."/>
            <person name="Wang M."/>
            <person name="Zifcakova L."/>
            <person name="Wipf D."/>
            <person name="Zambonelli A."/>
            <person name="Paolocci F."/>
            <person name="Nowrousian M."/>
            <person name="Ottonello S."/>
            <person name="Baldrian P."/>
            <person name="Spatafora J.W."/>
            <person name="Henrissat B."/>
            <person name="Nagy L.G."/>
            <person name="Aury J.M."/>
            <person name="Wincker P."/>
            <person name="Grigoriev I.V."/>
            <person name="Bonfante P."/>
            <person name="Martin F.M."/>
        </authorList>
    </citation>
    <scope>NUCLEOTIDE SEQUENCE [LARGE SCALE GENOMIC DNA]</scope>
    <source>
        <strain evidence="1 2">ATCC MYA-4762</strain>
    </source>
</reference>